<sequence>MTTPPRAPLRLFQCLFNPSNSDVDHRANPSQRILNHRFGLTRSRYPSEIRRRGTEKHVESSQTPTTRWTRRQLGRKLQCFEEVGAPQKNAD</sequence>
<accession>A0ABQ0MCL1</accession>
<evidence type="ECO:0000313" key="3">
    <source>
        <dbReference type="Proteomes" id="UP000815677"/>
    </source>
</evidence>
<organism evidence="2 3">
    <name type="scientific">Mycena chlorophos</name>
    <name type="common">Agaric fungus</name>
    <name type="synonym">Agaricus chlorophos</name>
    <dbReference type="NCBI Taxonomy" id="658473"/>
    <lineage>
        <taxon>Eukaryota</taxon>
        <taxon>Fungi</taxon>
        <taxon>Dikarya</taxon>
        <taxon>Basidiomycota</taxon>
        <taxon>Agaricomycotina</taxon>
        <taxon>Agaricomycetes</taxon>
        <taxon>Agaricomycetidae</taxon>
        <taxon>Agaricales</taxon>
        <taxon>Marasmiineae</taxon>
        <taxon>Mycenaceae</taxon>
        <taxon>Mycena</taxon>
    </lineage>
</organism>
<name>A0ABQ0MCL1_MYCCL</name>
<reference evidence="2" key="1">
    <citation type="submission" date="2014-09" db="EMBL/GenBank/DDBJ databases">
        <title>Genome sequence of the luminous mushroom Mycena chlorophos for searching fungal bioluminescence genes.</title>
        <authorList>
            <person name="Tanaka Y."/>
            <person name="Kasuga D."/>
            <person name="Oba Y."/>
            <person name="Hase S."/>
            <person name="Sato K."/>
            <person name="Oba Y."/>
            <person name="Sakakibara Y."/>
        </authorList>
    </citation>
    <scope>NUCLEOTIDE SEQUENCE</scope>
</reference>
<evidence type="ECO:0000256" key="1">
    <source>
        <dbReference type="SAM" id="MobiDB-lite"/>
    </source>
</evidence>
<feature type="region of interest" description="Disordered" evidence="1">
    <location>
        <begin position="49"/>
        <end position="68"/>
    </location>
</feature>
<evidence type="ECO:0000313" key="2">
    <source>
        <dbReference type="EMBL" id="GAT61045.1"/>
    </source>
</evidence>
<feature type="compositionally biased region" description="Basic and acidic residues" evidence="1">
    <location>
        <begin position="49"/>
        <end position="59"/>
    </location>
</feature>
<keyword evidence="3" id="KW-1185">Reference proteome</keyword>
<gene>
    <name evidence="2" type="ORF">MCHLO_17112</name>
</gene>
<dbReference type="Proteomes" id="UP000815677">
    <property type="component" value="Unassembled WGS sequence"/>
</dbReference>
<proteinExistence type="predicted"/>
<dbReference type="EMBL" id="DF849973">
    <property type="protein sequence ID" value="GAT61045.1"/>
    <property type="molecule type" value="Genomic_DNA"/>
</dbReference>
<protein>
    <submittedName>
        <fullName evidence="2">Uncharacterized protein</fullName>
    </submittedName>
</protein>